<dbReference type="InterPro" id="IPR053905">
    <property type="entry name" value="EF-G-like_DII"/>
</dbReference>
<dbReference type="InterPro" id="IPR005517">
    <property type="entry name" value="Transl_elong_EFG/EF2_IV"/>
</dbReference>
<dbReference type="Pfam" id="PF14492">
    <property type="entry name" value="EFG_III"/>
    <property type="match status" value="1"/>
</dbReference>
<dbReference type="PANTHER" id="PTHR43261:SF6">
    <property type="entry name" value="ELONGATION FACTOR G-LIKE PROTEIN"/>
    <property type="match status" value="1"/>
</dbReference>
<dbReference type="NCBIfam" id="TIGR00231">
    <property type="entry name" value="small_GTP"/>
    <property type="match status" value="1"/>
</dbReference>
<dbReference type="EMBL" id="KC246862">
    <property type="protein sequence ID" value="AHF25998.1"/>
    <property type="molecule type" value="Genomic_DNA"/>
</dbReference>
<dbReference type="InterPro" id="IPR027417">
    <property type="entry name" value="P-loop_NTPase"/>
</dbReference>
<keyword evidence="4" id="KW-0251">Elongation factor</keyword>
<dbReference type="CDD" id="cd04170">
    <property type="entry name" value="EF-G_bact"/>
    <property type="match status" value="1"/>
</dbReference>
<proteinExistence type="predicted"/>
<dbReference type="CDD" id="cd01434">
    <property type="entry name" value="EFG_mtEFG1_IV"/>
    <property type="match status" value="1"/>
</dbReference>
<dbReference type="Gene3D" id="3.30.70.240">
    <property type="match status" value="1"/>
</dbReference>
<dbReference type="Pfam" id="PF22042">
    <property type="entry name" value="EF-G_D2"/>
    <property type="match status" value="1"/>
</dbReference>
<dbReference type="InterPro" id="IPR041095">
    <property type="entry name" value="EFG_II"/>
</dbReference>
<accession>W0FM66</accession>
<evidence type="ECO:0000256" key="1">
    <source>
        <dbReference type="ARBA" id="ARBA00022741"/>
    </source>
</evidence>
<dbReference type="Gene3D" id="2.40.30.10">
    <property type="entry name" value="Translation factors"/>
    <property type="match status" value="1"/>
</dbReference>
<dbReference type="Pfam" id="PF00009">
    <property type="entry name" value="GTP_EFTU"/>
    <property type="match status" value="1"/>
</dbReference>
<dbReference type="SUPFAM" id="SSF54211">
    <property type="entry name" value="Ribosomal protein S5 domain 2-like"/>
    <property type="match status" value="1"/>
</dbReference>
<dbReference type="InterPro" id="IPR000795">
    <property type="entry name" value="T_Tr_GTP-bd_dom"/>
</dbReference>
<dbReference type="InterPro" id="IPR047872">
    <property type="entry name" value="EFG_IV"/>
</dbReference>
<dbReference type="GO" id="GO:0005525">
    <property type="term" value="F:GTP binding"/>
    <property type="evidence" value="ECO:0007669"/>
    <property type="project" value="UniProtKB-KW"/>
</dbReference>
<dbReference type="Gene3D" id="3.30.230.10">
    <property type="match status" value="1"/>
</dbReference>
<dbReference type="Gene3D" id="3.40.50.300">
    <property type="entry name" value="P-loop containing nucleotide triphosphate hydrolases"/>
    <property type="match status" value="1"/>
</dbReference>
<dbReference type="InterPro" id="IPR014721">
    <property type="entry name" value="Ribsml_uS5_D2-typ_fold_subgr"/>
</dbReference>
<keyword evidence="4" id="KW-0648">Protein biosynthesis</keyword>
<dbReference type="InterPro" id="IPR035649">
    <property type="entry name" value="EFG_V"/>
</dbReference>
<dbReference type="CDD" id="cd04088">
    <property type="entry name" value="EFG_mtEFG_II"/>
    <property type="match status" value="1"/>
</dbReference>
<dbReference type="InterPro" id="IPR003593">
    <property type="entry name" value="AAA+_ATPase"/>
</dbReference>
<dbReference type="Pfam" id="PF00679">
    <property type="entry name" value="EFG_C"/>
    <property type="match status" value="1"/>
</dbReference>
<sequence length="691" mass="75197">MENYSADKIRNIALFGHVGTGKSTLAEAILYSTKAIDRLGKITDGNTTMDFDPEEIKRGMSVSTAVACCEYKGSKINIIDTPGDFDFLGEEMSGVRIADSGVIVISAKGGSSVGSEKAIRLLSGKNVPFLFFVNRMDEPNADFFAVADRMMERYGSSVIPLSFPIMEGGEMTGIVDVMNRKAFSVDKATGKLNEMPLPDEYNARIDELQEKVNEVVAEADDELMEKFFAGEPFTEDEFRHGVHAGFREGKLHPIYCGSAFKNVGVDFLLNCISKDTPPAGKKPALEATLPDGSTTEVSCSIDDPLAMFVFKTLSDPFVGKISIFKVNAGTLKANTAVYNATKGKEERIGGLFYLVGKKQIPTDKVTAGDIGATAKLAVTDTNDTLCDKARILELPKIKFPTPCLSKSVSPKNKGDEDKIISGLQKLADADRCFTIETDPETKEMVLSGLGDMQLKVLISKLAGKPYNVECELGKPKVAYREAIRKKVKVQGKHKKQSGGHGQYGDVWIEFEPNPESEELVFAESVFGGAVPKNFFPAVEKGLQESVKKGVLAGYPVVNLKATLVDGSYHDVDSSEMAFKIAANLAFKAGMTQASPILLEPISSVEIHIPEEKQGDIMGDMNKRRGRILGIDADEFGSVINAEVPTAEMLEYATDLKAMTQGRGWFSLEHARYEQAPQEIADKVIAESQVEE</sequence>
<dbReference type="CDD" id="cd03713">
    <property type="entry name" value="EFG_mtEFG_C"/>
    <property type="match status" value="1"/>
</dbReference>
<dbReference type="Pfam" id="PF03764">
    <property type="entry name" value="EFG_IV"/>
    <property type="match status" value="1"/>
</dbReference>
<dbReference type="GO" id="GO:0003746">
    <property type="term" value="F:translation elongation factor activity"/>
    <property type="evidence" value="ECO:0007669"/>
    <property type="project" value="UniProtKB-KW"/>
</dbReference>
<dbReference type="SUPFAM" id="SSF52540">
    <property type="entry name" value="P-loop containing nucleoside triphosphate hydrolases"/>
    <property type="match status" value="1"/>
</dbReference>
<dbReference type="FunFam" id="3.30.230.10:FF:000003">
    <property type="entry name" value="Elongation factor G"/>
    <property type="match status" value="1"/>
</dbReference>
<dbReference type="SMART" id="SM00382">
    <property type="entry name" value="AAA"/>
    <property type="match status" value="1"/>
</dbReference>
<protein>
    <submittedName>
        <fullName evidence="4">Putative translation elongation factor G</fullName>
    </submittedName>
</protein>
<organism evidence="4">
    <name type="scientific">uncultured bacterium Contigcl_1565</name>
    <dbReference type="NCBI Taxonomy" id="1393654"/>
    <lineage>
        <taxon>Bacteria</taxon>
        <taxon>environmental samples</taxon>
    </lineage>
</organism>
<evidence type="ECO:0000256" key="2">
    <source>
        <dbReference type="ARBA" id="ARBA00023134"/>
    </source>
</evidence>
<dbReference type="PROSITE" id="PS51722">
    <property type="entry name" value="G_TR_2"/>
    <property type="match status" value="1"/>
</dbReference>
<dbReference type="FunFam" id="3.30.70.240:FF:000001">
    <property type="entry name" value="Elongation factor G"/>
    <property type="match status" value="1"/>
</dbReference>
<keyword evidence="2" id="KW-0342">GTP-binding</keyword>
<evidence type="ECO:0000259" key="3">
    <source>
        <dbReference type="PROSITE" id="PS51722"/>
    </source>
</evidence>
<dbReference type="SUPFAM" id="SSF50447">
    <property type="entry name" value="Translation proteins"/>
    <property type="match status" value="1"/>
</dbReference>
<feature type="domain" description="Tr-type G" evidence="3">
    <location>
        <begin position="7"/>
        <end position="284"/>
    </location>
</feature>
<dbReference type="SUPFAM" id="SSF54980">
    <property type="entry name" value="EF-G C-terminal domain-like"/>
    <property type="match status" value="2"/>
</dbReference>
<keyword evidence="1" id="KW-0547">Nucleotide-binding</keyword>
<dbReference type="InterPro" id="IPR009000">
    <property type="entry name" value="Transl_B-barrel_sf"/>
</dbReference>
<dbReference type="NCBIfam" id="NF009379">
    <property type="entry name" value="PRK12740.1-3"/>
    <property type="match status" value="1"/>
</dbReference>
<dbReference type="SMART" id="SM00838">
    <property type="entry name" value="EFG_C"/>
    <property type="match status" value="1"/>
</dbReference>
<dbReference type="InterPro" id="IPR035647">
    <property type="entry name" value="EFG_III/V"/>
</dbReference>
<dbReference type="InterPro" id="IPR005225">
    <property type="entry name" value="Small_GTP-bd"/>
</dbReference>
<dbReference type="InterPro" id="IPR000640">
    <property type="entry name" value="EFG_V-like"/>
</dbReference>
<dbReference type="InterPro" id="IPR020568">
    <property type="entry name" value="Ribosomal_Su5_D2-typ_SF"/>
</dbReference>
<dbReference type="GO" id="GO:0003924">
    <property type="term" value="F:GTPase activity"/>
    <property type="evidence" value="ECO:0007669"/>
    <property type="project" value="InterPro"/>
</dbReference>
<dbReference type="NCBIfam" id="NF009381">
    <property type="entry name" value="PRK12740.1-5"/>
    <property type="match status" value="1"/>
</dbReference>
<evidence type="ECO:0000313" key="4">
    <source>
        <dbReference type="EMBL" id="AHF25998.1"/>
    </source>
</evidence>
<dbReference type="PRINTS" id="PR00315">
    <property type="entry name" value="ELONGATNFCT"/>
</dbReference>
<name>W0FM66_9BACT</name>
<dbReference type="Gene3D" id="3.30.70.870">
    <property type="entry name" value="Elongation Factor G (Translational Gtpase), domain 3"/>
    <property type="match status" value="1"/>
</dbReference>
<reference evidence="4" key="1">
    <citation type="journal article" date="2013" name="PLoS ONE">
        <title>Metagenomic insights into the carbohydrate-active enzymes carried by the microorganisms adhering to solid digesta in the rumen of cows.</title>
        <authorList>
            <person name="Wang L."/>
            <person name="Hatem A."/>
            <person name="Catalyurek U.V."/>
            <person name="Morrison M."/>
            <person name="Yu Z."/>
        </authorList>
    </citation>
    <scope>NUCLEOTIDE SEQUENCE</scope>
</reference>
<dbReference type="AlphaFoldDB" id="W0FM66"/>
<dbReference type="GO" id="GO:0032790">
    <property type="term" value="P:ribosome disassembly"/>
    <property type="evidence" value="ECO:0007669"/>
    <property type="project" value="TreeGrafter"/>
</dbReference>
<dbReference type="SMART" id="SM00889">
    <property type="entry name" value="EFG_IV"/>
    <property type="match status" value="1"/>
</dbReference>
<dbReference type="PANTHER" id="PTHR43261">
    <property type="entry name" value="TRANSLATION ELONGATION FACTOR G-RELATED"/>
    <property type="match status" value="1"/>
</dbReference>